<dbReference type="Proteomes" id="UP000054560">
    <property type="component" value="Unassembled WGS sequence"/>
</dbReference>
<organism evidence="2 3">
    <name type="scientific">Sphaeroforma arctica JP610</name>
    <dbReference type="NCBI Taxonomy" id="667725"/>
    <lineage>
        <taxon>Eukaryota</taxon>
        <taxon>Ichthyosporea</taxon>
        <taxon>Ichthyophonida</taxon>
        <taxon>Sphaeroforma</taxon>
    </lineage>
</organism>
<dbReference type="GO" id="GO:0008608">
    <property type="term" value="P:attachment of spindle microtubules to kinetochore"/>
    <property type="evidence" value="ECO:0007669"/>
    <property type="project" value="InterPro"/>
</dbReference>
<feature type="region of interest" description="Disordered" evidence="1">
    <location>
        <begin position="97"/>
        <end position="118"/>
    </location>
</feature>
<accession>A0A0L0G7K6</accession>
<keyword evidence="3" id="KW-1185">Reference proteome</keyword>
<sequence>MNDDQIACLQAYSALNNNVQELGGTISELNHTATLLNDRMRGLERRLLKIYTPFRSSIYAYNSLAEDEGQTASKLPEIRTSPTSTFAAFVATAPTSAYTRHHDQQPSSGMFSSNCPQF</sequence>
<dbReference type="EMBL" id="KQ241728">
    <property type="protein sequence ID" value="KNC84980.1"/>
    <property type="molecule type" value="Genomic_DNA"/>
</dbReference>
<dbReference type="GO" id="GO:0042729">
    <property type="term" value="C:DASH complex"/>
    <property type="evidence" value="ECO:0007669"/>
    <property type="project" value="InterPro"/>
</dbReference>
<reference evidence="2 3" key="1">
    <citation type="submission" date="2011-02" db="EMBL/GenBank/DDBJ databases">
        <title>The Genome Sequence of Sphaeroforma arctica JP610.</title>
        <authorList>
            <consortium name="The Broad Institute Genome Sequencing Platform"/>
            <person name="Russ C."/>
            <person name="Cuomo C."/>
            <person name="Young S.K."/>
            <person name="Zeng Q."/>
            <person name="Gargeya S."/>
            <person name="Alvarado L."/>
            <person name="Berlin A."/>
            <person name="Chapman S.B."/>
            <person name="Chen Z."/>
            <person name="Freedman E."/>
            <person name="Gellesch M."/>
            <person name="Goldberg J."/>
            <person name="Griggs A."/>
            <person name="Gujja S."/>
            <person name="Heilman E."/>
            <person name="Heiman D."/>
            <person name="Howarth C."/>
            <person name="Mehta T."/>
            <person name="Neiman D."/>
            <person name="Pearson M."/>
            <person name="Roberts A."/>
            <person name="Saif S."/>
            <person name="Shea T."/>
            <person name="Shenoy N."/>
            <person name="Sisk P."/>
            <person name="Stolte C."/>
            <person name="Sykes S."/>
            <person name="White J."/>
            <person name="Yandava C."/>
            <person name="Burger G."/>
            <person name="Gray M.W."/>
            <person name="Holland P.W.H."/>
            <person name="King N."/>
            <person name="Lang F.B.F."/>
            <person name="Roger A.J."/>
            <person name="Ruiz-Trillo I."/>
            <person name="Haas B."/>
            <person name="Nusbaum C."/>
            <person name="Birren B."/>
        </authorList>
    </citation>
    <scope>NUCLEOTIDE SEQUENCE [LARGE SCALE GENOMIC DNA]</scope>
    <source>
        <strain evidence="2 3">JP610</strain>
    </source>
</reference>
<dbReference type="InterPro" id="IPR013965">
    <property type="entry name" value="DASH_Dad3"/>
</dbReference>
<evidence type="ECO:0000313" key="2">
    <source>
        <dbReference type="EMBL" id="KNC84980.1"/>
    </source>
</evidence>
<protein>
    <submittedName>
        <fullName evidence="2">Uncharacterized protein</fullName>
    </submittedName>
</protein>
<name>A0A0L0G7K6_9EUKA</name>
<evidence type="ECO:0000256" key="1">
    <source>
        <dbReference type="SAM" id="MobiDB-lite"/>
    </source>
</evidence>
<dbReference type="Pfam" id="PF08656">
    <property type="entry name" value="DASH_Dad3"/>
    <property type="match status" value="1"/>
</dbReference>
<dbReference type="GeneID" id="25903339"/>
<proteinExistence type="predicted"/>
<evidence type="ECO:0000313" key="3">
    <source>
        <dbReference type="Proteomes" id="UP000054560"/>
    </source>
</evidence>
<gene>
    <name evidence="2" type="ORF">SARC_02835</name>
</gene>
<feature type="compositionally biased region" description="Polar residues" evidence="1">
    <location>
        <begin position="105"/>
        <end position="118"/>
    </location>
</feature>
<dbReference type="RefSeq" id="XP_014158882.1">
    <property type="nucleotide sequence ID" value="XM_014303407.1"/>
</dbReference>
<dbReference type="AlphaFoldDB" id="A0A0L0G7K6"/>
<dbReference type="GO" id="GO:0072686">
    <property type="term" value="C:mitotic spindle"/>
    <property type="evidence" value="ECO:0007669"/>
    <property type="project" value="InterPro"/>
</dbReference>